<dbReference type="CDD" id="cd00033">
    <property type="entry name" value="CCP"/>
    <property type="match status" value="1"/>
</dbReference>
<dbReference type="InterPro" id="IPR035976">
    <property type="entry name" value="Sushi/SCR/CCP_sf"/>
</dbReference>
<dbReference type="Gene3D" id="2.10.70.10">
    <property type="entry name" value="Complement Module, domain 1"/>
    <property type="match status" value="1"/>
</dbReference>
<gene>
    <name evidence="5" type="ORF">H4Q32_000391</name>
</gene>
<feature type="disulfide bond" evidence="2">
    <location>
        <begin position="5"/>
        <end position="48"/>
    </location>
</feature>
<dbReference type="EMBL" id="JACTAM010000022">
    <property type="protein sequence ID" value="KAI2650407.1"/>
    <property type="molecule type" value="Genomic_DNA"/>
</dbReference>
<dbReference type="PANTHER" id="PTHR22804:SF24">
    <property type="entry name" value="NEUROCAN CORE PROTEIN"/>
    <property type="match status" value="1"/>
</dbReference>
<evidence type="ECO:0000256" key="3">
    <source>
        <dbReference type="SAM" id="MobiDB-lite"/>
    </source>
</evidence>
<feature type="region of interest" description="Disordered" evidence="3">
    <location>
        <begin position="65"/>
        <end position="101"/>
    </location>
</feature>
<dbReference type="PANTHER" id="PTHR22804">
    <property type="entry name" value="AGGRECAN/VERSICAN PROTEOGLYCAN"/>
    <property type="match status" value="1"/>
</dbReference>
<evidence type="ECO:0000313" key="6">
    <source>
        <dbReference type="Proteomes" id="UP000830375"/>
    </source>
</evidence>
<feature type="domain" description="Sushi" evidence="4">
    <location>
        <begin position="3"/>
        <end position="63"/>
    </location>
</feature>
<comment type="caution">
    <text evidence="5">The sequence shown here is derived from an EMBL/GenBank/DDBJ whole genome shotgun (WGS) entry which is preliminary data.</text>
</comment>
<accession>A0ABQ8LIA6</accession>
<proteinExistence type="predicted"/>
<dbReference type="InterPro" id="IPR050691">
    <property type="entry name" value="Hyaluronan_bind_Proteoglycan"/>
</dbReference>
<feature type="disulfide bond" evidence="2">
    <location>
        <begin position="34"/>
        <end position="61"/>
    </location>
</feature>
<dbReference type="InterPro" id="IPR000436">
    <property type="entry name" value="Sushi_SCR_CCP_dom"/>
</dbReference>
<sequence length="173" mass="20001">MYLLCGAPPTVDNAFLIGRKRAHYDIHSVVRYQCGDGFLQRHIPTIKCRANGKWDRPKIICTKSRRSHRYRRHHHKSHHERRKHKRHGSGGHRGQQEGAVTTPVFTGKEQLGHTAKGEIVLSEPVGEKKERELDGRKERFDLPVLIALDRIYATSNRAGDKVRVLFFKEYCDS</sequence>
<dbReference type="SMART" id="SM00032">
    <property type="entry name" value="CCP"/>
    <property type="match status" value="1"/>
</dbReference>
<feature type="compositionally biased region" description="Basic residues" evidence="3">
    <location>
        <begin position="65"/>
        <end position="90"/>
    </location>
</feature>
<dbReference type="Proteomes" id="UP000830375">
    <property type="component" value="Unassembled WGS sequence"/>
</dbReference>
<keyword evidence="2" id="KW-0768">Sushi</keyword>
<keyword evidence="6" id="KW-1185">Reference proteome</keyword>
<protein>
    <submittedName>
        <fullName evidence="5">Neurocan core protein</fullName>
    </submittedName>
</protein>
<keyword evidence="1 2" id="KW-1015">Disulfide bond</keyword>
<organism evidence="5 6">
    <name type="scientific">Labeo rohita</name>
    <name type="common">Indian major carp</name>
    <name type="synonym">Cyprinus rohita</name>
    <dbReference type="NCBI Taxonomy" id="84645"/>
    <lineage>
        <taxon>Eukaryota</taxon>
        <taxon>Metazoa</taxon>
        <taxon>Chordata</taxon>
        <taxon>Craniata</taxon>
        <taxon>Vertebrata</taxon>
        <taxon>Euteleostomi</taxon>
        <taxon>Actinopterygii</taxon>
        <taxon>Neopterygii</taxon>
        <taxon>Teleostei</taxon>
        <taxon>Ostariophysi</taxon>
        <taxon>Cypriniformes</taxon>
        <taxon>Cyprinidae</taxon>
        <taxon>Labeoninae</taxon>
        <taxon>Labeonini</taxon>
        <taxon>Labeo</taxon>
    </lineage>
</organism>
<evidence type="ECO:0000259" key="4">
    <source>
        <dbReference type="PROSITE" id="PS50923"/>
    </source>
</evidence>
<dbReference type="SUPFAM" id="SSF57535">
    <property type="entry name" value="Complement control module/SCR domain"/>
    <property type="match status" value="1"/>
</dbReference>
<reference evidence="5 6" key="1">
    <citation type="submission" date="2022-01" db="EMBL/GenBank/DDBJ databases">
        <title>A high-quality chromosome-level genome assembly of rohu carp, Labeo rohita.</title>
        <authorList>
            <person name="Arick M.A. II"/>
            <person name="Hsu C.-Y."/>
            <person name="Magbanua Z."/>
            <person name="Pechanova O."/>
            <person name="Grover C."/>
            <person name="Miller E."/>
            <person name="Thrash A."/>
            <person name="Ezzel L."/>
            <person name="Alam S."/>
            <person name="Benzie J."/>
            <person name="Hamilton M."/>
            <person name="Karsi A."/>
            <person name="Lawrence M.L."/>
            <person name="Peterson D.G."/>
        </authorList>
    </citation>
    <scope>NUCLEOTIDE SEQUENCE [LARGE SCALE GENOMIC DNA]</scope>
    <source>
        <strain evidence="6">BAU-BD-2019</strain>
        <tissue evidence="5">Blood</tissue>
    </source>
</reference>
<name>A0ABQ8LIA6_LABRO</name>
<evidence type="ECO:0000256" key="2">
    <source>
        <dbReference type="PROSITE-ProRule" id="PRU00302"/>
    </source>
</evidence>
<evidence type="ECO:0000256" key="1">
    <source>
        <dbReference type="ARBA" id="ARBA00023157"/>
    </source>
</evidence>
<dbReference type="PROSITE" id="PS50923">
    <property type="entry name" value="SUSHI"/>
    <property type="match status" value="1"/>
</dbReference>
<dbReference type="Pfam" id="PF00084">
    <property type="entry name" value="Sushi"/>
    <property type="match status" value="1"/>
</dbReference>
<evidence type="ECO:0000313" key="5">
    <source>
        <dbReference type="EMBL" id="KAI2650407.1"/>
    </source>
</evidence>